<dbReference type="SMART" id="SM00382">
    <property type="entry name" value="AAA"/>
    <property type="match status" value="1"/>
</dbReference>
<dbReference type="PANTHER" id="PTHR42734:SF7">
    <property type="entry name" value="ATP-BINDING COMPONENT OF ABC TRANSPORTER-RELATED"/>
    <property type="match status" value="1"/>
</dbReference>
<evidence type="ECO:0000256" key="3">
    <source>
        <dbReference type="ARBA" id="ARBA00022840"/>
    </source>
</evidence>
<evidence type="ECO:0000313" key="5">
    <source>
        <dbReference type="EMBL" id="AEC00953.1"/>
    </source>
</evidence>
<reference evidence="6 7" key="1">
    <citation type="submission" date="2009-09" db="EMBL/GenBank/DDBJ databases">
        <authorList>
            <person name="Weinstock G."/>
            <person name="Sodergren E."/>
            <person name="Clifton S."/>
            <person name="Fulton L."/>
            <person name="Fulton B."/>
            <person name="Courtney L."/>
            <person name="Fronick C."/>
            <person name="Harrison M."/>
            <person name="Strong C."/>
            <person name="Farmer C."/>
            <person name="Delahaunty K."/>
            <person name="Markovic C."/>
            <person name="Hall O."/>
            <person name="Minx P."/>
            <person name="Tomlinson C."/>
            <person name="Mitreva M."/>
            <person name="Nelson J."/>
            <person name="Hou S."/>
            <person name="Wollam A."/>
            <person name="Pepin K.H."/>
            <person name="Johnson M."/>
            <person name="Bhonagiri V."/>
            <person name="Nash W.E."/>
            <person name="Warren W."/>
            <person name="Chinwalla A."/>
            <person name="Mardis E.R."/>
            <person name="Wilson R.K."/>
        </authorList>
    </citation>
    <scope>NUCLEOTIDE SEQUENCE [LARGE SCALE GENOMIC DNA]</scope>
    <source>
        <strain evidence="6">ATCC 35185</strain>
        <strain evidence="7">ATCC 35185 / DSM 20758 / VPI D19B-28</strain>
    </source>
</reference>
<proteinExistence type="predicted"/>
<dbReference type="Gene3D" id="3.40.50.300">
    <property type="entry name" value="P-loop containing nucleotide triphosphate hydrolases"/>
    <property type="match status" value="1"/>
</dbReference>
<dbReference type="InterPro" id="IPR027417">
    <property type="entry name" value="P-loop_NTPase"/>
</dbReference>
<sequence>MFKNILHHRARSADDCGHLCCTKIEDFAVSFGRVEIFSGVNLHVHCGQLTALIGPNGAGKSTLLRAILGEVPHKGRLSYADAAGRRTGQPVIGYVPQYLRFDVSSPTSVMDIFMACLSRRPVWLFPAKSLRPRVLKSLARVHAEHLIDRRLGALSGGELQRVLLALALDPVPDLLLLDEPVSGVDQNGLELFYNIVAELRAQEDMAIILISHDLNLVAKYADQVVLLDHKVVTSGTPAEVFGDARTKKIFGMLAGAAPQKMETAPDALQDEALINESLQAESEKESGAMH</sequence>
<dbReference type="HOGENOM" id="CLU_000604_1_11_9"/>
<dbReference type="InterPro" id="IPR003439">
    <property type="entry name" value="ABC_transporter-like_ATP-bd"/>
</dbReference>
<dbReference type="EMBL" id="ACKP02000055">
    <property type="protein sequence ID" value="EEX76028.1"/>
    <property type="molecule type" value="Genomic_DNA"/>
</dbReference>
<dbReference type="PROSITE" id="PS00211">
    <property type="entry name" value="ABC_TRANSPORTER_1"/>
    <property type="match status" value="1"/>
</dbReference>
<dbReference type="Proteomes" id="UP000003505">
    <property type="component" value="Unassembled WGS sequence"/>
</dbReference>
<dbReference type="InterPro" id="IPR017871">
    <property type="entry name" value="ABC_transporter-like_CS"/>
</dbReference>
<keyword evidence="2" id="KW-0547">Nucleotide-binding</keyword>
<gene>
    <name evidence="5" type="ordered locus">Selsp_2004</name>
    <name evidence="6" type="ORF">SELSPUOL_02639</name>
</gene>
<protein>
    <submittedName>
        <fullName evidence="5">ABC transporter related protein</fullName>
    </submittedName>
    <submittedName>
        <fullName evidence="6">ABC transporter, ATP-binding protein</fullName>
    </submittedName>
</protein>
<evidence type="ECO:0000313" key="6">
    <source>
        <dbReference type="EMBL" id="EEX76028.1"/>
    </source>
</evidence>
<dbReference type="PROSITE" id="PS50893">
    <property type="entry name" value="ABC_TRANSPORTER_2"/>
    <property type="match status" value="1"/>
</dbReference>
<dbReference type="AlphaFoldDB" id="C9LYS8"/>
<dbReference type="GO" id="GO:0005524">
    <property type="term" value="F:ATP binding"/>
    <property type="evidence" value="ECO:0007669"/>
    <property type="project" value="UniProtKB-KW"/>
</dbReference>
<feature type="domain" description="ABC transporter" evidence="4">
    <location>
        <begin position="22"/>
        <end position="253"/>
    </location>
</feature>
<keyword evidence="3 6" id="KW-0067">ATP-binding</keyword>
<name>C9LYS8_SELS3</name>
<dbReference type="InterPro" id="IPR050153">
    <property type="entry name" value="Metal_Ion_Import_ABC"/>
</dbReference>
<reference evidence="5 8" key="2">
    <citation type="submission" date="2011-04" db="EMBL/GenBank/DDBJ databases">
        <title>The complete genome of Selenomonas sputigena DSM 20758.</title>
        <authorList>
            <consortium name="US DOE Joint Genome Institute (JGI-PGF)"/>
            <person name="Lucas S."/>
            <person name="Copeland A."/>
            <person name="Lapidus A."/>
            <person name="Bruce D."/>
            <person name="Goodwin L."/>
            <person name="Pitluck S."/>
            <person name="Peters L."/>
            <person name="Kyrpides N."/>
            <person name="Mavromatis K."/>
            <person name="Ivanova N."/>
            <person name="Ovchinnikova G."/>
            <person name="Teshima H."/>
            <person name="Detter J.C."/>
            <person name="Tapia R."/>
            <person name="Han C."/>
            <person name="Land M."/>
            <person name="Hauser L."/>
            <person name="Markowitz V."/>
            <person name="Cheng J.-F."/>
            <person name="Hugenholtz P."/>
            <person name="Woyke T."/>
            <person name="Wu D."/>
            <person name="Gronow S."/>
            <person name="Wellnitz S."/>
            <person name="Schneider S."/>
            <person name="Klenk H.-P."/>
            <person name="Eisen J.A."/>
        </authorList>
    </citation>
    <scope>NUCLEOTIDE SEQUENCE [LARGE SCALE GENOMIC DNA]</scope>
    <source>
        <strain evidence="5">ATCC 35185</strain>
        <strain evidence="8">ATCC 35185 / DSM 20758 / VPI D19B-28</strain>
    </source>
</reference>
<dbReference type="GO" id="GO:0016887">
    <property type="term" value="F:ATP hydrolysis activity"/>
    <property type="evidence" value="ECO:0007669"/>
    <property type="project" value="InterPro"/>
</dbReference>
<dbReference type="InterPro" id="IPR003593">
    <property type="entry name" value="AAA+_ATPase"/>
</dbReference>
<organism evidence="6 7">
    <name type="scientific">Selenomonas sputigena (strain ATCC 35185 / DSM 20758 / CCUG 44933 / VPI D19B-28)</name>
    <dbReference type="NCBI Taxonomy" id="546271"/>
    <lineage>
        <taxon>Bacteria</taxon>
        <taxon>Bacillati</taxon>
        <taxon>Bacillota</taxon>
        <taxon>Negativicutes</taxon>
        <taxon>Selenomonadales</taxon>
        <taxon>Selenomonadaceae</taxon>
        <taxon>Selenomonas</taxon>
    </lineage>
</organism>
<accession>C9LYS8</accession>
<evidence type="ECO:0000256" key="2">
    <source>
        <dbReference type="ARBA" id="ARBA00022741"/>
    </source>
</evidence>
<dbReference type="EMBL" id="CP002637">
    <property type="protein sequence ID" value="AEC00953.1"/>
    <property type="molecule type" value="Genomic_DNA"/>
</dbReference>
<evidence type="ECO:0000313" key="7">
    <source>
        <dbReference type="Proteomes" id="UP000003505"/>
    </source>
</evidence>
<evidence type="ECO:0000256" key="1">
    <source>
        <dbReference type="ARBA" id="ARBA00022448"/>
    </source>
</evidence>
<dbReference type="RefSeq" id="WP_006194009.1">
    <property type="nucleotide sequence ID" value="NC_015437.1"/>
</dbReference>
<evidence type="ECO:0000313" key="8">
    <source>
        <dbReference type="Proteomes" id="UP000011124"/>
    </source>
</evidence>
<evidence type="ECO:0000259" key="4">
    <source>
        <dbReference type="PROSITE" id="PS50893"/>
    </source>
</evidence>
<dbReference type="KEGG" id="ssg:Selsp_2004"/>
<keyword evidence="1" id="KW-0813">Transport</keyword>
<dbReference type="PANTHER" id="PTHR42734">
    <property type="entry name" value="METAL TRANSPORT SYSTEM ATP-BINDING PROTEIN TM_0124-RELATED"/>
    <property type="match status" value="1"/>
</dbReference>
<dbReference type="OrthoDB" id="9806726at2"/>
<dbReference type="SUPFAM" id="SSF52540">
    <property type="entry name" value="P-loop containing nucleoside triphosphate hydrolases"/>
    <property type="match status" value="1"/>
</dbReference>
<dbReference type="STRING" id="546271.Selsp_2004"/>
<dbReference type="Pfam" id="PF00005">
    <property type="entry name" value="ABC_tran"/>
    <property type="match status" value="1"/>
</dbReference>
<keyword evidence="8" id="KW-1185">Reference proteome</keyword>
<dbReference type="Proteomes" id="UP000011124">
    <property type="component" value="Chromosome"/>
</dbReference>
<dbReference type="eggNOG" id="COG1121">
    <property type="taxonomic scope" value="Bacteria"/>
</dbReference>